<reference evidence="11 12" key="1">
    <citation type="submission" date="2019-03" db="EMBL/GenBank/DDBJ databases">
        <title>Genomic Encyclopedia of Type Strains, Phase IV (KMG-IV): sequencing the most valuable type-strain genomes for metagenomic binning, comparative biology and taxonomic classification.</title>
        <authorList>
            <person name="Goeker M."/>
        </authorList>
    </citation>
    <scope>NUCLEOTIDE SEQUENCE [LARGE SCALE GENOMIC DNA]</scope>
    <source>
        <strain evidence="11 12">DSM 25488</strain>
    </source>
</reference>
<protein>
    <submittedName>
        <fullName evidence="11">Type IV pilus assembly protein PilQ</fullName>
    </submittedName>
</protein>
<keyword evidence="5" id="KW-0472">Membrane</keyword>
<dbReference type="AlphaFoldDB" id="A0A4V3DIK8"/>
<dbReference type="GO" id="GO:0009279">
    <property type="term" value="C:cell outer membrane"/>
    <property type="evidence" value="ECO:0007669"/>
    <property type="project" value="UniProtKB-SubCell"/>
</dbReference>
<evidence type="ECO:0000256" key="9">
    <source>
        <dbReference type="SAM" id="SignalP"/>
    </source>
</evidence>
<comment type="caution">
    <text evidence="11">The sequence shown here is derived from an EMBL/GenBank/DDBJ whole genome shotgun (WGS) entry which is preliminary data.</text>
</comment>
<dbReference type="Gene3D" id="3.30.1370.120">
    <property type="match status" value="1"/>
</dbReference>
<evidence type="ECO:0000256" key="4">
    <source>
        <dbReference type="ARBA" id="ARBA00022927"/>
    </source>
</evidence>
<dbReference type="Gene3D" id="2.60.40.3470">
    <property type="match status" value="1"/>
</dbReference>
<feature type="signal peptide" evidence="9">
    <location>
        <begin position="1"/>
        <end position="29"/>
    </location>
</feature>
<dbReference type="InterPro" id="IPR038591">
    <property type="entry name" value="NolW-like_sf"/>
</dbReference>
<dbReference type="InterPro" id="IPR021731">
    <property type="entry name" value="AMIN_dom"/>
</dbReference>
<keyword evidence="4" id="KW-0653">Protein transport</keyword>
<keyword evidence="6" id="KW-0998">Cell outer membrane</keyword>
<evidence type="ECO:0000256" key="6">
    <source>
        <dbReference type="ARBA" id="ARBA00023237"/>
    </source>
</evidence>
<dbReference type="PANTHER" id="PTHR30604:SF1">
    <property type="entry name" value="DNA UTILIZATION PROTEIN HOFQ"/>
    <property type="match status" value="1"/>
</dbReference>
<evidence type="ECO:0000256" key="2">
    <source>
        <dbReference type="ARBA" id="ARBA00022448"/>
    </source>
</evidence>
<keyword evidence="2 8" id="KW-0813">Transport</keyword>
<sequence>MKNRFINTQIKLRAIQCLVLLMFSCQVLSQNAIQSVDLKTGENGLIVVDFEFESIPETPETFSTNLPPRLALDFKDTVNSSGITNLNIGTGAAKGLRIVSTNSKTRVVLDFTHEVGHKFAVNGNVLSLMLSGSDNSRKITSTKNTTEVEFVDFRRGLEGQGVISVTLSNSNTPINLSEINGKIVVEIAGSRVAESMDRKLDVIDFATPVTYVDTRQSSGNVKIEIEAEGAFDKMAYQTGNMYTVEVKEKSKTNVDKTTLLDSEIVYVGNLVSFNFQDIPVRSVIQLIADASQLNIVVADTVNGNVTLRLNNVPWDQALDIVLQSKQLDQRRTGDVIWVAPASEINQREQEKLEALSKKIELQPLDNIFIQVNYAKAEDLAELITGEGSSSGGGGGGNTNSLLSDRGSVTFDERTNTLLVNDIPDKIIVIQELVDTLDRSVEQVQIESRIVVASEKFGDELGVRFGINGSHEDKYGNIISTGGSALAVDRMSNAALLNRYTSPSGSGLPTVTPSNQPSDLIAGPPIGERLNVNLPAIASSAGTWAASILAADFLLDLELSALETEDRGEVISSPRVITANQSEAIIKQGVQIPYQESSSSGATATSFKDAALTLQVTPLITPDERIDLTLQVNQDSVGELVSQGEGSVPSIDTRSVKTRVLVNNGQTIVLGGIYEQVRRTTKSKVPVLGDIPGLGNLFRNKSVSDNKAELLIFVTPTIIKESL</sequence>
<dbReference type="InterPro" id="IPR013355">
    <property type="entry name" value="Pilus_4_PilQ"/>
</dbReference>
<organism evidence="11 12">
    <name type="scientific">Marinicella litoralis</name>
    <dbReference type="NCBI Taxonomy" id="644220"/>
    <lineage>
        <taxon>Bacteria</taxon>
        <taxon>Pseudomonadati</taxon>
        <taxon>Pseudomonadota</taxon>
        <taxon>Gammaproteobacteria</taxon>
        <taxon>Lysobacterales</taxon>
        <taxon>Marinicellaceae</taxon>
        <taxon>Marinicella</taxon>
    </lineage>
</organism>
<evidence type="ECO:0000256" key="7">
    <source>
        <dbReference type="RuleBase" id="RU004003"/>
    </source>
</evidence>
<evidence type="ECO:0000256" key="8">
    <source>
        <dbReference type="RuleBase" id="RU004004"/>
    </source>
</evidence>
<dbReference type="InterPro" id="IPR051808">
    <property type="entry name" value="Type_IV_pilus_biogenesis"/>
</dbReference>
<feature type="chain" id="PRO_5020481807" evidence="9">
    <location>
        <begin position="30"/>
        <end position="722"/>
    </location>
</feature>
<accession>A0A4V3DIK8</accession>
<dbReference type="Pfam" id="PF03958">
    <property type="entry name" value="Secretin_N"/>
    <property type="match status" value="1"/>
</dbReference>
<gene>
    <name evidence="11" type="ORF">C8D91_0930</name>
</gene>
<dbReference type="SMART" id="SM00965">
    <property type="entry name" value="STN"/>
    <property type="match status" value="1"/>
</dbReference>
<evidence type="ECO:0000313" key="11">
    <source>
        <dbReference type="EMBL" id="TDR22441.1"/>
    </source>
</evidence>
<dbReference type="PRINTS" id="PR00811">
    <property type="entry name" value="BCTERIALGSPD"/>
</dbReference>
<comment type="subcellular location">
    <subcellularLocation>
        <location evidence="8">Cell outer membrane</location>
    </subcellularLocation>
    <subcellularLocation>
        <location evidence="1">Membrane</location>
    </subcellularLocation>
</comment>
<dbReference type="GO" id="GO:0009306">
    <property type="term" value="P:protein secretion"/>
    <property type="evidence" value="ECO:0007669"/>
    <property type="project" value="InterPro"/>
</dbReference>
<dbReference type="Proteomes" id="UP000295724">
    <property type="component" value="Unassembled WGS sequence"/>
</dbReference>
<dbReference type="Gene3D" id="3.30.1370.130">
    <property type="match status" value="1"/>
</dbReference>
<evidence type="ECO:0000313" key="12">
    <source>
        <dbReference type="Proteomes" id="UP000295724"/>
    </source>
</evidence>
<evidence type="ECO:0000259" key="10">
    <source>
        <dbReference type="SMART" id="SM00965"/>
    </source>
</evidence>
<feature type="domain" description="Secretin/TonB short N-terminal" evidence="10">
    <location>
        <begin position="293"/>
        <end position="341"/>
    </location>
</feature>
<dbReference type="InterPro" id="IPR001775">
    <property type="entry name" value="GspD/PilQ"/>
</dbReference>
<dbReference type="Pfam" id="PF11741">
    <property type="entry name" value="AMIN"/>
    <property type="match status" value="1"/>
</dbReference>
<keyword evidence="12" id="KW-1185">Reference proteome</keyword>
<dbReference type="EMBL" id="SNZB01000002">
    <property type="protein sequence ID" value="TDR22441.1"/>
    <property type="molecule type" value="Genomic_DNA"/>
</dbReference>
<keyword evidence="3 9" id="KW-0732">Signal</keyword>
<name>A0A4V3DIK8_9GAMM</name>
<dbReference type="PROSITE" id="PS51257">
    <property type="entry name" value="PROKAR_LIPOPROTEIN"/>
    <property type="match status" value="1"/>
</dbReference>
<comment type="similarity">
    <text evidence="7">Belongs to the bacterial secretin family.</text>
</comment>
<evidence type="ECO:0000256" key="3">
    <source>
        <dbReference type="ARBA" id="ARBA00022729"/>
    </source>
</evidence>
<dbReference type="PANTHER" id="PTHR30604">
    <property type="entry name" value="PROTEIN TRANSPORT PROTEIN HOFQ"/>
    <property type="match status" value="1"/>
</dbReference>
<dbReference type="Pfam" id="PF07660">
    <property type="entry name" value="STN"/>
    <property type="match status" value="1"/>
</dbReference>
<evidence type="ECO:0000256" key="5">
    <source>
        <dbReference type="ARBA" id="ARBA00023136"/>
    </source>
</evidence>
<dbReference type="NCBIfam" id="TIGR02515">
    <property type="entry name" value="IV_pilus_PilQ"/>
    <property type="match status" value="1"/>
</dbReference>
<dbReference type="InterPro" id="IPR011662">
    <property type="entry name" value="Secretin/TonB_short_N"/>
</dbReference>
<dbReference type="InterPro" id="IPR005644">
    <property type="entry name" value="NolW-like"/>
</dbReference>
<dbReference type="Pfam" id="PF00263">
    <property type="entry name" value="Secretin"/>
    <property type="match status" value="1"/>
</dbReference>
<evidence type="ECO:0000256" key="1">
    <source>
        <dbReference type="ARBA" id="ARBA00004370"/>
    </source>
</evidence>
<dbReference type="InterPro" id="IPR004846">
    <property type="entry name" value="T2SS/T3SS_dom"/>
</dbReference>
<proteinExistence type="inferred from homology"/>
<dbReference type="OrthoDB" id="9779724at2"/>